<feature type="compositionally biased region" description="Basic and acidic residues" evidence="1">
    <location>
        <begin position="33"/>
        <end position="42"/>
    </location>
</feature>
<comment type="caution">
    <text evidence="2">The sequence shown here is derived from an EMBL/GenBank/DDBJ whole genome shotgun (WGS) entry which is preliminary data.</text>
</comment>
<sequence>MGIFAKIKSSFGSKTGKAMSNRPLPVAGGDNEDYTRSLDNREPFPQAHGNPRVEQPPREEPPVQCAWSLWSVSPETGKKFYRGDDFATRDDAHNNALLGSGIPGSPGEYLDLWPSFDGDYTTNIQDLGSSLYGVSEASNAELDTPPSFGLFAPRKGGYRAGHVEELETSGLKRSNAIRKKSSPSKILAKYADEDQSSPRPAARPLSWMLPVHQPMPPCEEHMACVEQPGHFLAADGEVEFIRADSTKPCPIREATMRKATLARLEGRR</sequence>
<feature type="region of interest" description="Disordered" evidence="1">
    <location>
        <begin position="1"/>
        <end position="62"/>
    </location>
</feature>
<evidence type="ECO:0000313" key="3">
    <source>
        <dbReference type="Proteomes" id="UP001521785"/>
    </source>
</evidence>
<name>A0ABR3QVY2_9PLEO</name>
<dbReference type="EMBL" id="JAKJXO020000015">
    <property type="protein sequence ID" value="KAL1595932.1"/>
    <property type="molecule type" value="Genomic_DNA"/>
</dbReference>
<feature type="region of interest" description="Disordered" evidence="1">
    <location>
        <begin position="174"/>
        <end position="202"/>
    </location>
</feature>
<keyword evidence="3" id="KW-1185">Reference proteome</keyword>
<evidence type="ECO:0000313" key="2">
    <source>
        <dbReference type="EMBL" id="KAL1595932.1"/>
    </source>
</evidence>
<organism evidence="2 3">
    <name type="scientific">Paraconiothyrium brasiliense</name>
    <dbReference type="NCBI Taxonomy" id="300254"/>
    <lineage>
        <taxon>Eukaryota</taxon>
        <taxon>Fungi</taxon>
        <taxon>Dikarya</taxon>
        <taxon>Ascomycota</taxon>
        <taxon>Pezizomycotina</taxon>
        <taxon>Dothideomycetes</taxon>
        <taxon>Pleosporomycetidae</taxon>
        <taxon>Pleosporales</taxon>
        <taxon>Massarineae</taxon>
        <taxon>Didymosphaeriaceae</taxon>
        <taxon>Paraconiothyrium</taxon>
    </lineage>
</organism>
<proteinExistence type="predicted"/>
<evidence type="ECO:0000256" key="1">
    <source>
        <dbReference type="SAM" id="MobiDB-lite"/>
    </source>
</evidence>
<protein>
    <submittedName>
        <fullName evidence="2">Uncharacterized protein</fullName>
    </submittedName>
</protein>
<dbReference type="Proteomes" id="UP001521785">
    <property type="component" value="Unassembled WGS sequence"/>
</dbReference>
<accession>A0ABR3QVY2</accession>
<reference evidence="2 3" key="1">
    <citation type="submission" date="2024-02" db="EMBL/GenBank/DDBJ databases">
        <title>De novo assembly and annotation of 12 fungi associated with fruit tree decline syndrome in Ontario, Canada.</title>
        <authorList>
            <person name="Sulman M."/>
            <person name="Ellouze W."/>
            <person name="Ilyukhin E."/>
        </authorList>
    </citation>
    <scope>NUCLEOTIDE SEQUENCE [LARGE SCALE GENOMIC DNA]</scope>
    <source>
        <strain evidence="2 3">M42-189</strain>
    </source>
</reference>
<gene>
    <name evidence="2" type="ORF">SLS60_009622</name>
</gene>